<dbReference type="CDD" id="cd00371">
    <property type="entry name" value="HMA"/>
    <property type="match status" value="1"/>
</dbReference>
<dbReference type="RefSeq" id="WP_219050690.1">
    <property type="nucleotide sequence ID" value="NZ_JAHWDP010000001.1"/>
</dbReference>
<dbReference type="Pfam" id="PF00403">
    <property type="entry name" value="HMA"/>
    <property type="match status" value="1"/>
</dbReference>
<feature type="signal peptide" evidence="1">
    <location>
        <begin position="1"/>
        <end position="18"/>
    </location>
</feature>
<accession>A0A9X1FM74</accession>
<dbReference type="Proteomes" id="UP001138686">
    <property type="component" value="Unassembled WGS sequence"/>
</dbReference>
<dbReference type="InterPro" id="IPR006121">
    <property type="entry name" value="HMA_dom"/>
</dbReference>
<evidence type="ECO:0000313" key="3">
    <source>
        <dbReference type="EMBL" id="MBW2936818.1"/>
    </source>
</evidence>
<gene>
    <name evidence="3" type="ORF">KXJ69_01795</name>
</gene>
<organism evidence="3 4">
    <name type="scientific">Halomarinibacterium sedimenti</name>
    <dbReference type="NCBI Taxonomy" id="2857106"/>
    <lineage>
        <taxon>Bacteria</taxon>
        <taxon>Pseudomonadati</taxon>
        <taxon>Bacteroidota</taxon>
        <taxon>Flavobacteriia</taxon>
        <taxon>Flavobacteriales</taxon>
        <taxon>Flavobacteriaceae</taxon>
        <taxon>Halomarinibacterium</taxon>
    </lineage>
</organism>
<keyword evidence="1" id="KW-0732">Signal</keyword>
<dbReference type="PROSITE" id="PS50846">
    <property type="entry name" value="HMA_2"/>
    <property type="match status" value="1"/>
</dbReference>
<keyword evidence="4" id="KW-1185">Reference proteome</keyword>
<dbReference type="AlphaFoldDB" id="A0A9X1FM74"/>
<comment type="caution">
    <text evidence="3">The sequence shown here is derived from an EMBL/GenBank/DDBJ whole genome shotgun (WGS) entry which is preliminary data.</text>
</comment>
<feature type="chain" id="PRO_5040877348" evidence="1">
    <location>
        <begin position="19"/>
        <end position="122"/>
    </location>
</feature>
<evidence type="ECO:0000259" key="2">
    <source>
        <dbReference type="PROSITE" id="PS50846"/>
    </source>
</evidence>
<dbReference type="EMBL" id="JAHWDP010000001">
    <property type="protein sequence ID" value="MBW2936818.1"/>
    <property type="molecule type" value="Genomic_DNA"/>
</dbReference>
<proteinExistence type="predicted"/>
<sequence length="122" mass="13500">MKKILVIIMLIVGGLMQAQDKNATATLEVDGVCMMCKMRIEKAALKTKGVKSANWNIETHVLTLFYNDGKTNLETIQKNIAAVGHDTHDFKATDEVYNGIDDCCKYRNPKVVNAHGKDGSEN</sequence>
<evidence type="ECO:0000256" key="1">
    <source>
        <dbReference type="SAM" id="SignalP"/>
    </source>
</evidence>
<dbReference type="GO" id="GO:0046872">
    <property type="term" value="F:metal ion binding"/>
    <property type="evidence" value="ECO:0007669"/>
    <property type="project" value="InterPro"/>
</dbReference>
<reference evidence="3" key="1">
    <citation type="submission" date="2021-07" db="EMBL/GenBank/DDBJ databases">
        <title>Aureisphaera sp. CAU 1614 isolated from sea sediment.</title>
        <authorList>
            <person name="Kim W."/>
        </authorList>
    </citation>
    <scope>NUCLEOTIDE SEQUENCE</scope>
    <source>
        <strain evidence="3">CAU 1614</strain>
    </source>
</reference>
<evidence type="ECO:0000313" key="4">
    <source>
        <dbReference type="Proteomes" id="UP001138686"/>
    </source>
</evidence>
<protein>
    <submittedName>
        <fullName evidence="3">Heavy-metal-associated domain-containing protein</fullName>
    </submittedName>
</protein>
<feature type="domain" description="HMA" evidence="2">
    <location>
        <begin position="22"/>
        <end position="88"/>
    </location>
</feature>
<name>A0A9X1FM74_9FLAO</name>